<feature type="transmembrane region" description="Helical" evidence="7">
    <location>
        <begin position="12"/>
        <end position="33"/>
    </location>
</feature>
<feature type="transmembrane region" description="Helical" evidence="7">
    <location>
        <begin position="99"/>
        <end position="121"/>
    </location>
</feature>
<reference evidence="8" key="2">
    <citation type="journal article" date="2021" name="PeerJ">
        <title>Extensive microbial diversity within the chicken gut microbiome revealed by metagenomics and culture.</title>
        <authorList>
            <person name="Gilroy R."/>
            <person name="Ravi A."/>
            <person name="Getino M."/>
            <person name="Pursley I."/>
            <person name="Horton D.L."/>
            <person name="Alikhan N.F."/>
            <person name="Baker D."/>
            <person name="Gharbi K."/>
            <person name="Hall N."/>
            <person name="Watson M."/>
            <person name="Adriaenssens E.M."/>
            <person name="Foster-Nyarko E."/>
            <person name="Jarju S."/>
            <person name="Secka A."/>
            <person name="Antonio M."/>
            <person name="Oren A."/>
            <person name="Chaudhuri R.R."/>
            <person name="La Ragione R."/>
            <person name="Hildebrand F."/>
            <person name="Pallen M.J."/>
        </authorList>
    </citation>
    <scope>NUCLEOTIDE SEQUENCE</scope>
    <source>
        <strain evidence="8">CHK157-1446</strain>
    </source>
</reference>
<sequence length="401" mass="42855">MKLNYRNTIYCSYIGYITQAIVNVFAPLLYITFNTEFQISISQITLITTLNFFVQLLIDLLSTKFVDVIGYRTCIVSAHVFAASGLIGMSFLPDILPNPYAGLMISVMLYAVGGGLIEVLVSPIVEACPTDNKSSEMSLLHSFYCWGSVGVIAISTAFFALFGRENWRIMCCIWAVIPIVNAVMFSRVPIAKLTEDNESMPLKKLFSLKTFWVFVVLMFCAGAAELSMTQWASAFAESSLGIPKAVGDLAGPCMFSILMGCARVFYAKFSTKINLLHFIIGSSVLCVAAYMLVVLSPIPVLSLVGCGLCGLSVGILWPGSFSIASSECPKGGTAMFALLALAGDLGCTSGPTLVGFVAEGAGGSLKSGLAVGAIFPLILIAFAFAYKRMKNAKKPDGKTAG</sequence>
<feature type="transmembrane region" description="Helical" evidence="7">
    <location>
        <begin position="142"/>
        <end position="161"/>
    </location>
</feature>
<comment type="caution">
    <text evidence="8">The sequence shown here is derived from an EMBL/GenBank/DDBJ whole genome shotgun (WGS) entry which is preliminary data.</text>
</comment>
<evidence type="ECO:0000256" key="1">
    <source>
        <dbReference type="ARBA" id="ARBA00004651"/>
    </source>
</evidence>
<gene>
    <name evidence="8" type="ORF">IAD01_03705</name>
</gene>
<evidence type="ECO:0000256" key="2">
    <source>
        <dbReference type="ARBA" id="ARBA00008335"/>
    </source>
</evidence>
<reference evidence="8" key="1">
    <citation type="submission" date="2020-10" db="EMBL/GenBank/DDBJ databases">
        <authorList>
            <person name="Gilroy R."/>
        </authorList>
    </citation>
    <scope>NUCLEOTIDE SEQUENCE</scope>
    <source>
        <strain evidence="8">CHK157-1446</strain>
    </source>
</reference>
<dbReference type="GO" id="GO:0005886">
    <property type="term" value="C:plasma membrane"/>
    <property type="evidence" value="ECO:0007669"/>
    <property type="project" value="UniProtKB-SubCell"/>
</dbReference>
<proteinExistence type="inferred from homology"/>
<feature type="transmembrane region" description="Helical" evidence="7">
    <location>
        <begin position="167"/>
        <end position="190"/>
    </location>
</feature>
<dbReference type="GO" id="GO:0022857">
    <property type="term" value="F:transmembrane transporter activity"/>
    <property type="evidence" value="ECO:0007669"/>
    <property type="project" value="InterPro"/>
</dbReference>
<dbReference type="InterPro" id="IPR051788">
    <property type="entry name" value="MFS_Transporter"/>
</dbReference>
<evidence type="ECO:0000256" key="4">
    <source>
        <dbReference type="ARBA" id="ARBA00022692"/>
    </source>
</evidence>
<dbReference type="AlphaFoldDB" id="A0A9D1ENW2"/>
<comment type="similarity">
    <text evidence="2">Belongs to the major facilitator superfamily.</text>
</comment>
<keyword evidence="3" id="KW-0813">Transport</keyword>
<evidence type="ECO:0000256" key="3">
    <source>
        <dbReference type="ARBA" id="ARBA00022448"/>
    </source>
</evidence>
<dbReference type="Proteomes" id="UP000823982">
    <property type="component" value="Unassembled WGS sequence"/>
</dbReference>
<accession>A0A9D1ENW2</accession>
<evidence type="ECO:0000256" key="6">
    <source>
        <dbReference type="ARBA" id="ARBA00023136"/>
    </source>
</evidence>
<feature type="transmembrane region" description="Helical" evidence="7">
    <location>
        <begin position="300"/>
        <end position="324"/>
    </location>
</feature>
<feature type="transmembrane region" description="Helical" evidence="7">
    <location>
        <begin position="73"/>
        <end position="93"/>
    </location>
</feature>
<feature type="transmembrane region" description="Helical" evidence="7">
    <location>
        <begin position="273"/>
        <end position="294"/>
    </location>
</feature>
<keyword evidence="5 7" id="KW-1133">Transmembrane helix</keyword>
<organism evidence="8 9">
    <name type="scientific">Candidatus Faeciplasma gallinarum</name>
    <dbReference type="NCBI Taxonomy" id="2840799"/>
    <lineage>
        <taxon>Bacteria</taxon>
        <taxon>Bacillati</taxon>
        <taxon>Bacillota</taxon>
        <taxon>Clostridia</taxon>
        <taxon>Eubacteriales</taxon>
        <taxon>Oscillospiraceae</taxon>
        <taxon>Oscillospiraceae incertae sedis</taxon>
        <taxon>Candidatus Faeciplasma</taxon>
    </lineage>
</organism>
<dbReference type="Gene3D" id="1.20.1250.20">
    <property type="entry name" value="MFS general substrate transporter like domains"/>
    <property type="match status" value="1"/>
</dbReference>
<feature type="transmembrane region" description="Helical" evidence="7">
    <location>
        <begin position="39"/>
        <end position="61"/>
    </location>
</feature>
<feature type="transmembrane region" description="Helical" evidence="7">
    <location>
        <begin position="369"/>
        <end position="386"/>
    </location>
</feature>
<evidence type="ECO:0000256" key="7">
    <source>
        <dbReference type="SAM" id="Phobius"/>
    </source>
</evidence>
<evidence type="ECO:0000313" key="8">
    <source>
        <dbReference type="EMBL" id="HIS24490.1"/>
    </source>
</evidence>
<dbReference type="Pfam" id="PF07690">
    <property type="entry name" value="MFS_1"/>
    <property type="match status" value="1"/>
</dbReference>
<dbReference type="EMBL" id="DVIR01000034">
    <property type="protein sequence ID" value="HIS24490.1"/>
    <property type="molecule type" value="Genomic_DNA"/>
</dbReference>
<feature type="transmembrane region" description="Helical" evidence="7">
    <location>
        <begin position="211"/>
        <end position="229"/>
    </location>
</feature>
<evidence type="ECO:0000313" key="9">
    <source>
        <dbReference type="Proteomes" id="UP000823982"/>
    </source>
</evidence>
<dbReference type="PANTHER" id="PTHR23514">
    <property type="entry name" value="BYPASS OF STOP CODON PROTEIN 6"/>
    <property type="match status" value="1"/>
</dbReference>
<feature type="transmembrane region" description="Helical" evidence="7">
    <location>
        <begin position="249"/>
        <end position="266"/>
    </location>
</feature>
<dbReference type="SUPFAM" id="SSF103473">
    <property type="entry name" value="MFS general substrate transporter"/>
    <property type="match status" value="1"/>
</dbReference>
<dbReference type="PANTHER" id="PTHR23514:SF3">
    <property type="entry name" value="BYPASS OF STOP CODON PROTEIN 6"/>
    <property type="match status" value="1"/>
</dbReference>
<comment type="subcellular location">
    <subcellularLocation>
        <location evidence="1">Cell membrane</location>
        <topology evidence="1">Multi-pass membrane protein</topology>
    </subcellularLocation>
</comment>
<keyword evidence="6 7" id="KW-0472">Membrane</keyword>
<dbReference type="InterPro" id="IPR011701">
    <property type="entry name" value="MFS"/>
</dbReference>
<dbReference type="InterPro" id="IPR036259">
    <property type="entry name" value="MFS_trans_sf"/>
</dbReference>
<evidence type="ECO:0000256" key="5">
    <source>
        <dbReference type="ARBA" id="ARBA00022989"/>
    </source>
</evidence>
<name>A0A9D1ENW2_9FIRM</name>
<keyword evidence="4 7" id="KW-0812">Transmembrane</keyword>
<protein>
    <submittedName>
        <fullName evidence="8">MFS transporter</fullName>
    </submittedName>
</protein>
<feature type="transmembrane region" description="Helical" evidence="7">
    <location>
        <begin position="336"/>
        <end position="357"/>
    </location>
</feature>